<keyword evidence="1" id="KW-0732">Signal</keyword>
<dbReference type="PANTHER" id="PTHR47620:SF1">
    <property type="entry name" value="GENE, 34066-RELATED"/>
    <property type="match status" value="1"/>
</dbReference>
<dbReference type="KEGG" id="breg:104635595"/>
<feature type="signal peptide" evidence="1">
    <location>
        <begin position="1"/>
        <end position="21"/>
    </location>
</feature>
<dbReference type="OrthoDB" id="9882381at2759"/>
<dbReference type="EMBL" id="KL489875">
    <property type="protein sequence ID" value="KFO10890.1"/>
    <property type="molecule type" value="Genomic_DNA"/>
</dbReference>
<keyword evidence="3" id="KW-1185">Reference proteome</keyword>
<dbReference type="InterPro" id="IPR031699">
    <property type="entry name" value="DUF4720"/>
</dbReference>
<sequence>MWKVVLLALCTVLAVRGLAKGAPFQPEEKWKPLDNPRNRDLFFRTLQAYFLGRGLDLRKFPATFTMNNEGPRPVMFYSDPIASAFADYEERRNSFPNYFKG</sequence>
<evidence type="ECO:0000313" key="3">
    <source>
        <dbReference type="Proteomes" id="UP000053309"/>
    </source>
</evidence>
<proteinExistence type="predicted"/>
<protein>
    <submittedName>
        <fullName evidence="2">Uncharacterized protein C2orf66</fullName>
    </submittedName>
</protein>
<dbReference type="Pfam" id="PF15846">
    <property type="entry name" value="DUF4720"/>
    <property type="match status" value="1"/>
</dbReference>
<dbReference type="AlphaFoldDB" id="A0A087VE48"/>
<reference evidence="2 3" key="1">
    <citation type="submission" date="2014-04" db="EMBL/GenBank/DDBJ databases">
        <title>Genome evolution of avian class.</title>
        <authorList>
            <person name="Zhang G."/>
            <person name="Li C."/>
        </authorList>
    </citation>
    <scope>NUCLEOTIDE SEQUENCE [LARGE SCALE GENOMIC DNA]</scope>
    <source>
        <strain evidence="2">BGI_N312</strain>
    </source>
</reference>
<gene>
    <name evidence="2" type="ORF">N312_02630</name>
</gene>
<name>A0A087VE48_BALRE</name>
<organism evidence="2 3">
    <name type="scientific">Balearica regulorum gibbericeps</name>
    <name type="common">East African grey crowned-crane</name>
    <dbReference type="NCBI Taxonomy" id="100784"/>
    <lineage>
        <taxon>Eukaryota</taxon>
        <taxon>Metazoa</taxon>
        <taxon>Chordata</taxon>
        <taxon>Craniata</taxon>
        <taxon>Vertebrata</taxon>
        <taxon>Euteleostomi</taxon>
        <taxon>Archelosauria</taxon>
        <taxon>Archosauria</taxon>
        <taxon>Dinosauria</taxon>
        <taxon>Saurischia</taxon>
        <taxon>Theropoda</taxon>
        <taxon>Coelurosauria</taxon>
        <taxon>Aves</taxon>
        <taxon>Neognathae</taxon>
        <taxon>Neoaves</taxon>
        <taxon>Gruiformes</taxon>
        <taxon>Gruidae</taxon>
        <taxon>Balearica</taxon>
    </lineage>
</organism>
<evidence type="ECO:0000256" key="1">
    <source>
        <dbReference type="SAM" id="SignalP"/>
    </source>
</evidence>
<dbReference type="PANTHER" id="PTHR47620">
    <property type="entry name" value="CHROMOSOME 2 OPEN READING FRAME 66"/>
    <property type="match status" value="1"/>
</dbReference>
<evidence type="ECO:0000313" key="2">
    <source>
        <dbReference type="EMBL" id="KFO10890.1"/>
    </source>
</evidence>
<accession>A0A087VE48</accession>
<dbReference type="Proteomes" id="UP000053309">
    <property type="component" value="Unassembled WGS sequence"/>
</dbReference>
<feature type="chain" id="PRO_5001831310" evidence="1">
    <location>
        <begin position="22"/>
        <end position="101"/>
    </location>
</feature>